<accession>A0A8R1YPL9</accession>
<protein>
    <submittedName>
        <fullName evidence="6">Uncharacterized protein</fullName>
    </submittedName>
</protein>
<organism evidence="6 7">
    <name type="scientific">Pristionchus pacificus</name>
    <name type="common">Parasitic nematode worm</name>
    <dbReference type="NCBI Taxonomy" id="54126"/>
    <lineage>
        <taxon>Eukaryota</taxon>
        <taxon>Metazoa</taxon>
        <taxon>Ecdysozoa</taxon>
        <taxon>Nematoda</taxon>
        <taxon>Chromadorea</taxon>
        <taxon>Rhabditida</taxon>
        <taxon>Rhabditina</taxon>
        <taxon>Diplogasteromorpha</taxon>
        <taxon>Diplogasteroidea</taxon>
        <taxon>Neodiplogasteridae</taxon>
        <taxon>Pristionchus</taxon>
    </lineage>
</organism>
<feature type="compositionally biased region" description="Basic and acidic residues" evidence="5">
    <location>
        <begin position="1"/>
        <end position="12"/>
    </location>
</feature>
<dbReference type="InterPro" id="IPR038479">
    <property type="entry name" value="Transthyretin-like_sf"/>
</dbReference>
<name>A0A2A6BS14_PRIPA</name>
<evidence type="ECO:0000256" key="4">
    <source>
        <dbReference type="ARBA" id="ARBA00022729"/>
    </source>
</evidence>
<dbReference type="Pfam" id="PF01060">
    <property type="entry name" value="TTR-52"/>
    <property type="match status" value="1"/>
</dbReference>
<dbReference type="GO" id="GO:0005576">
    <property type="term" value="C:extracellular region"/>
    <property type="evidence" value="ECO:0007669"/>
    <property type="project" value="UniProtKB-SubCell"/>
</dbReference>
<dbReference type="PANTHER" id="PTHR21700">
    <property type="entry name" value="TRANSTHYRETIN-LIKE FAMILY PROTEIN-RELATED"/>
    <property type="match status" value="1"/>
</dbReference>
<comment type="similarity">
    <text evidence="2">Belongs to the nematode transthyretin-like family.</text>
</comment>
<dbReference type="InterPro" id="IPR001534">
    <property type="entry name" value="Transthyretin-like"/>
</dbReference>
<dbReference type="EnsemblMetazoa" id="PPA37144.1">
    <property type="protein sequence ID" value="PPA37144.1"/>
    <property type="gene ID" value="WBGene00275513"/>
</dbReference>
<dbReference type="PANTHER" id="PTHR21700:SF30">
    <property type="entry name" value="TRANSTHYRETIN-LIKE FAMILY PROTEIN"/>
    <property type="match status" value="1"/>
</dbReference>
<dbReference type="GO" id="GO:0009986">
    <property type="term" value="C:cell surface"/>
    <property type="evidence" value="ECO:0007669"/>
    <property type="project" value="InterPro"/>
</dbReference>
<keyword evidence="4" id="KW-0732">Signal</keyword>
<reference evidence="6" key="2">
    <citation type="submission" date="2022-06" db="UniProtKB">
        <authorList>
            <consortium name="EnsemblMetazoa"/>
        </authorList>
    </citation>
    <scope>IDENTIFICATION</scope>
    <source>
        <strain evidence="6">PS312</strain>
    </source>
</reference>
<accession>A0A2A6BS14</accession>
<reference evidence="7" key="1">
    <citation type="journal article" date="2008" name="Nat. Genet.">
        <title>The Pristionchus pacificus genome provides a unique perspective on nematode lifestyle and parasitism.</title>
        <authorList>
            <person name="Dieterich C."/>
            <person name="Clifton S.W."/>
            <person name="Schuster L.N."/>
            <person name="Chinwalla A."/>
            <person name="Delehaunty K."/>
            <person name="Dinkelacker I."/>
            <person name="Fulton L."/>
            <person name="Fulton R."/>
            <person name="Godfrey J."/>
            <person name="Minx P."/>
            <person name="Mitreva M."/>
            <person name="Roeseler W."/>
            <person name="Tian H."/>
            <person name="Witte H."/>
            <person name="Yang S.P."/>
            <person name="Wilson R.K."/>
            <person name="Sommer R.J."/>
        </authorList>
    </citation>
    <scope>NUCLEOTIDE SEQUENCE [LARGE SCALE GENOMIC DNA]</scope>
    <source>
        <strain evidence="7">PS312</strain>
    </source>
</reference>
<keyword evidence="7" id="KW-1185">Reference proteome</keyword>
<evidence type="ECO:0000256" key="1">
    <source>
        <dbReference type="ARBA" id="ARBA00004613"/>
    </source>
</evidence>
<sequence>MKTSKDEYKSDRLLSSPSFFPHSLLSSCWNDRAPSSPPHRCDCASRRDPEAPIGWPGMKNTDSPFAIHAPRMNDPEEDAAPQSIYQSRHFNGTIDLASEISTIEQDPRVTVEDALIMALATALVMPFARNGRASADFGDLDWSLPVHNIRKRGDAYHWIPELLNGIFDSGRTVNVTGQLTCQDRLGIPHYMRDTFVVLYEKDWGGFGVLSMFDSHDPINITQTDVHGRFELTGYENELWGEHFFLKIEVECDSKLEWQQKCMDVQFLEQCRGESELSGFTVAHFFFDFERQIFTEEQTRAEYNLKCALGYKGWHETSMGNKYYTTSSGFSCSGGLCEPGSERCNTGVNVSGWLNCADRAGNWHQMSGVHVTLWEEDLSFNPAFDPHDIIDTFGPTGKNGKFKLTGNHSEIFAVRYFISIDAPCEGEGEDAWQHSCHAKEFVTKCASRYNGLQPKSAFFTHRFEYTTDGAELVKSEYSLDCGLGLAFTDGFTCGGSLCKGEWCGHPSD</sequence>
<dbReference type="AlphaFoldDB" id="A0A2A6BS14"/>
<evidence type="ECO:0000256" key="3">
    <source>
        <dbReference type="ARBA" id="ARBA00022525"/>
    </source>
</evidence>
<evidence type="ECO:0000313" key="6">
    <source>
        <dbReference type="EnsemblMetazoa" id="PPA37144.1"/>
    </source>
</evidence>
<comment type="subcellular location">
    <subcellularLocation>
        <location evidence="1">Secreted</location>
    </subcellularLocation>
</comment>
<evidence type="ECO:0000256" key="2">
    <source>
        <dbReference type="ARBA" id="ARBA00010112"/>
    </source>
</evidence>
<proteinExistence type="inferred from homology"/>
<feature type="region of interest" description="Disordered" evidence="5">
    <location>
        <begin position="1"/>
        <end position="20"/>
    </location>
</feature>
<evidence type="ECO:0000313" key="7">
    <source>
        <dbReference type="Proteomes" id="UP000005239"/>
    </source>
</evidence>
<dbReference type="PROSITE" id="PS51257">
    <property type="entry name" value="PROKAR_LIPOPROTEIN"/>
    <property type="match status" value="1"/>
</dbReference>
<keyword evidence="3" id="KW-0964">Secreted</keyword>
<evidence type="ECO:0000256" key="5">
    <source>
        <dbReference type="SAM" id="MobiDB-lite"/>
    </source>
</evidence>
<dbReference type="Proteomes" id="UP000005239">
    <property type="component" value="Unassembled WGS sequence"/>
</dbReference>
<gene>
    <name evidence="6" type="primary">WBGene00275513</name>
</gene>
<dbReference type="Gene3D" id="2.60.40.3330">
    <property type="match status" value="2"/>
</dbReference>